<comment type="function">
    <text evidence="1">Required for maximal bacterial cellulose synthesis.</text>
</comment>
<keyword evidence="2" id="KW-0732">Signal</keyword>
<evidence type="ECO:0000313" key="6">
    <source>
        <dbReference type="EMBL" id="PQJ53762.1"/>
    </source>
</evidence>
<organism evidence="6 7">
    <name type="scientific">Psychrosphaera saromensis</name>
    <dbReference type="NCBI Taxonomy" id="716813"/>
    <lineage>
        <taxon>Bacteria</taxon>
        <taxon>Pseudomonadati</taxon>
        <taxon>Pseudomonadota</taxon>
        <taxon>Gammaproteobacteria</taxon>
        <taxon>Alteromonadales</taxon>
        <taxon>Pseudoalteromonadaceae</taxon>
        <taxon>Psychrosphaera</taxon>
    </lineage>
</organism>
<dbReference type="GO" id="GO:0019867">
    <property type="term" value="C:outer membrane"/>
    <property type="evidence" value="ECO:0007669"/>
    <property type="project" value="InterPro"/>
</dbReference>
<dbReference type="InterPro" id="IPR008410">
    <property type="entry name" value="BCSC_C"/>
</dbReference>
<evidence type="ECO:0000256" key="3">
    <source>
        <dbReference type="ARBA" id="ARBA00022737"/>
    </source>
</evidence>
<name>A0A2S7UW77_9GAMM</name>
<keyword evidence="3" id="KW-0677">Repeat</keyword>
<dbReference type="SUPFAM" id="SSF48452">
    <property type="entry name" value="TPR-like"/>
    <property type="match status" value="1"/>
</dbReference>
<dbReference type="RefSeq" id="WP_105052260.1">
    <property type="nucleotide sequence ID" value="NZ_BMYG01000002.1"/>
</dbReference>
<dbReference type="GO" id="GO:0006011">
    <property type="term" value="P:UDP-alpha-D-glucose metabolic process"/>
    <property type="evidence" value="ECO:0007669"/>
    <property type="project" value="InterPro"/>
</dbReference>
<evidence type="ECO:0000256" key="2">
    <source>
        <dbReference type="ARBA" id="ARBA00022729"/>
    </source>
</evidence>
<keyword evidence="7" id="KW-1185">Reference proteome</keyword>
<evidence type="ECO:0000259" key="5">
    <source>
        <dbReference type="Pfam" id="PF05420"/>
    </source>
</evidence>
<keyword evidence="4" id="KW-0802">TPR repeat</keyword>
<feature type="domain" description="Cellulose synthase operon C C-terminal" evidence="5">
    <location>
        <begin position="943"/>
        <end position="1263"/>
    </location>
</feature>
<evidence type="ECO:0000256" key="1">
    <source>
        <dbReference type="ARBA" id="ARBA00003476"/>
    </source>
</evidence>
<dbReference type="InterPro" id="IPR003921">
    <property type="entry name" value="Cell_synth_C"/>
</dbReference>
<dbReference type="Pfam" id="PF05420">
    <property type="entry name" value="BCSC_C"/>
    <property type="match status" value="1"/>
</dbReference>
<dbReference type="PRINTS" id="PR01441">
    <property type="entry name" value="CELLSNTHASEC"/>
</dbReference>
<dbReference type="Proteomes" id="UP000239007">
    <property type="component" value="Unassembled WGS sequence"/>
</dbReference>
<dbReference type="Gene3D" id="1.25.40.10">
    <property type="entry name" value="Tetratricopeptide repeat domain"/>
    <property type="match status" value="1"/>
</dbReference>
<dbReference type="EMBL" id="MSCH01000003">
    <property type="protein sequence ID" value="PQJ53762.1"/>
    <property type="molecule type" value="Genomic_DNA"/>
</dbReference>
<protein>
    <recommendedName>
        <fullName evidence="5">Cellulose synthase operon C C-terminal domain-containing protein</fullName>
    </recommendedName>
</protein>
<sequence length="1282" mass="147056">MKSNWTHWFASLIFCSALIITFPVKSNEQGIVYLLEQLSFQMGQRDLFQAEQTLIKISKVAPENLVYLQENIRFLAESQRFSQARIKLLKIKPRISERNHSALLQLIDIYQNKRKDLSDARLLNTRQLYQQSLNKYDQLFDKQDPHYSLALEYWDILTEVSPDLEPTVLYKLQRLNQQYPANPRIKLAYFKYSLRAGKNKNNIYDELYLLTFNTVWQFEAKRLWQYGLMNTDVTHNNQQNFKTYIERFPDDNRVGYHFRDGNAALEQHRISMRDPAYRAKVKLPKMLEDDAPLSEIALTLATAKTKYADDQDVIIAEGRFLFRKNDYVGAKAAFNRCIELFEPTPSVCLSLIITTDYWALIEQTETYLDSQQFDQAGKTLTKLYQFKDESNYHILLDGNRQVGLGNYVKAEQLYQSLLAVEPLSSQFLVTMMEFKLNYKGKLNMDTWVSNLTLQQKDIILPEYNSLLVSRIRDKADAELEQGNEQEAESLLKSALRIVQMHPWASYDLAKLYIQQGEVDKALSLYKPISSKVEVKYSYSLILASVDMYYSALNVLQSIPSKSRTNNIKQDIQDYKFELAMEKVDRSLQQDRLALLTSASSRFNSNVVYISRIQQQMLKYGFLQQSALLAKLLLDSNQKSDSLNRINVLLQLAQVQLLAKQPDKAVNNVALIYKESGRSFTNELALSDLTLELLEDNQLPQVIQSQFIIMLDQHLVQHDDEVAVWKNDLRFAELTSDVVRMWHALDKLIELEPTESYRFYQLFSLFEENKRQLNVSNGEFKYEYLVPFIQSFPFDPVGYDVAFRLYNQLPELGENSGSLMKKGYYSALMADISDSSDFDTRVLSSVDDLVQKTNSSNLNANQKQKMNEYLQLMNSDGNVTSINVGQGSWLVNRFQSALTQRSLKENRRLELGVKKYDKSGSAGTSEYDLSVLSLTYAAPMDNAWLGSGEWYVKVEPTIIKAGTLDTNDSATDTFGFNKLCDSRCDDLLLKQEEVGTSIAIGFENSSVSADIGTKPIGFKLFDWVGGAAYSNSLWNIGWTLGVSKRSVTSSLLSFAGSEDPYTSTTWGGTSLYNLGLSLSYDQGAGWGIWALTDAGKISGKQVKDNERTRAMGGIYWDWFERDWLTASVGLNLFTWQYEKDLSEFTFGQSGYYSPQEYKSASLPLNFYGRLGDFTYQVDLSVSKSESADDDSIYYPQHANYQQVLEQISNDNFLGGKSTGEGFSAEAMIEYKLTNHWTLGTNITIQKSEYFSPNSLYFYVKYYFEPNLQPANRRPNPVSIYMDY</sequence>
<gene>
    <name evidence="6" type="ORF">BTO11_08875</name>
</gene>
<reference evidence="6 7" key="1">
    <citation type="submission" date="2016-12" db="EMBL/GenBank/DDBJ databases">
        <title>Diversity of luminous bacteria.</title>
        <authorList>
            <person name="Yoshizawa S."/>
            <person name="Kogure K."/>
        </authorList>
    </citation>
    <scope>NUCLEOTIDE SEQUENCE [LARGE SCALE GENOMIC DNA]</scope>
    <source>
        <strain evidence="6 7">SA4-48</strain>
    </source>
</reference>
<accession>A0A2S7UW77</accession>
<proteinExistence type="predicted"/>
<dbReference type="GO" id="GO:0030244">
    <property type="term" value="P:cellulose biosynthetic process"/>
    <property type="evidence" value="ECO:0007669"/>
    <property type="project" value="InterPro"/>
</dbReference>
<dbReference type="InterPro" id="IPR011990">
    <property type="entry name" value="TPR-like_helical_dom_sf"/>
</dbReference>
<dbReference type="OrthoDB" id="174989at2"/>
<evidence type="ECO:0000313" key="7">
    <source>
        <dbReference type="Proteomes" id="UP000239007"/>
    </source>
</evidence>
<dbReference type="Pfam" id="PF14559">
    <property type="entry name" value="TPR_19"/>
    <property type="match status" value="1"/>
</dbReference>
<evidence type="ECO:0000256" key="4">
    <source>
        <dbReference type="ARBA" id="ARBA00022803"/>
    </source>
</evidence>
<comment type="caution">
    <text evidence="6">The sequence shown here is derived from an EMBL/GenBank/DDBJ whole genome shotgun (WGS) entry which is preliminary data.</text>
</comment>